<protein>
    <submittedName>
        <fullName evidence="2">Elongation factor SelB, winged helix</fullName>
    </submittedName>
</protein>
<dbReference type="GO" id="GO:0005737">
    <property type="term" value="C:cytoplasm"/>
    <property type="evidence" value="ECO:0007669"/>
    <property type="project" value="InterPro"/>
</dbReference>
<keyword evidence="2" id="KW-0251">Elongation factor</keyword>
<reference evidence="2 3" key="1">
    <citation type="submission" date="2016-11" db="EMBL/GenBank/DDBJ databases">
        <authorList>
            <person name="Jaros S."/>
            <person name="Januszkiewicz K."/>
            <person name="Wedrychowicz H."/>
        </authorList>
    </citation>
    <scope>NUCLEOTIDE SEQUENCE [LARGE SCALE GENOMIC DNA]</scope>
    <source>
        <strain evidence="2 3">DSM 19557</strain>
    </source>
</reference>
<dbReference type="RefSeq" id="WP_079653655.1">
    <property type="nucleotide sequence ID" value="NZ_LT670846.1"/>
</dbReference>
<dbReference type="InterPro" id="IPR036388">
    <property type="entry name" value="WH-like_DNA-bd_sf"/>
</dbReference>
<organism evidence="2 3">
    <name type="scientific">Thermocrinis minervae</name>
    <dbReference type="NCBI Taxonomy" id="381751"/>
    <lineage>
        <taxon>Bacteria</taxon>
        <taxon>Pseudomonadati</taxon>
        <taxon>Aquificota</taxon>
        <taxon>Aquificia</taxon>
        <taxon>Aquificales</taxon>
        <taxon>Aquificaceae</taxon>
        <taxon>Thermocrinis</taxon>
    </lineage>
</organism>
<dbReference type="Gene3D" id="1.10.10.10">
    <property type="entry name" value="Winged helix-like DNA-binding domain superfamily/Winged helix DNA-binding domain"/>
    <property type="match status" value="1"/>
</dbReference>
<name>A0A1M6R297_9AQUI</name>
<dbReference type="GO" id="GO:0001514">
    <property type="term" value="P:selenocysteine incorporation"/>
    <property type="evidence" value="ECO:0007669"/>
    <property type="project" value="InterPro"/>
</dbReference>
<proteinExistence type="predicted"/>
<dbReference type="InterPro" id="IPR015191">
    <property type="entry name" value="SelB_WHD4"/>
</dbReference>
<sequence length="102" mass="12117">MNLLKEQIREYKELYDYKDILSYAVRKGYVHSLGNYLYISDGLLRDYVKRLKELGETFSVQDAKSVLGLSRKYLIPLLEYLDRTGIIRREGDVRRFVKGFML</sequence>
<dbReference type="GO" id="GO:0003746">
    <property type="term" value="F:translation elongation factor activity"/>
    <property type="evidence" value="ECO:0007669"/>
    <property type="project" value="UniProtKB-KW"/>
</dbReference>
<dbReference type="AlphaFoldDB" id="A0A1M6R297"/>
<keyword evidence="3" id="KW-1185">Reference proteome</keyword>
<evidence type="ECO:0000313" key="3">
    <source>
        <dbReference type="Proteomes" id="UP000189810"/>
    </source>
</evidence>
<feature type="domain" description="Elongation factor SelB fourth winged-helix" evidence="1">
    <location>
        <begin position="50"/>
        <end position="95"/>
    </location>
</feature>
<dbReference type="InterPro" id="IPR036390">
    <property type="entry name" value="WH_DNA-bd_sf"/>
</dbReference>
<dbReference type="OrthoDB" id="9804504at2"/>
<evidence type="ECO:0000259" key="1">
    <source>
        <dbReference type="Pfam" id="PF09107"/>
    </source>
</evidence>
<keyword evidence="2" id="KW-0648">Protein biosynthesis</keyword>
<dbReference type="GO" id="GO:0005525">
    <property type="term" value="F:GTP binding"/>
    <property type="evidence" value="ECO:0007669"/>
    <property type="project" value="InterPro"/>
</dbReference>
<dbReference type="GO" id="GO:0003723">
    <property type="term" value="F:RNA binding"/>
    <property type="evidence" value="ECO:0007669"/>
    <property type="project" value="InterPro"/>
</dbReference>
<dbReference type="Proteomes" id="UP000189810">
    <property type="component" value="Chromosome I"/>
</dbReference>
<evidence type="ECO:0000313" key="2">
    <source>
        <dbReference type="EMBL" id="SHK26520.1"/>
    </source>
</evidence>
<dbReference type="STRING" id="381751.SAMN05444391_0487"/>
<dbReference type="SUPFAM" id="SSF46785">
    <property type="entry name" value="Winged helix' DNA-binding domain"/>
    <property type="match status" value="1"/>
</dbReference>
<accession>A0A1M6R297</accession>
<gene>
    <name evidence="2" type="ORF">SAMN05444391_0487</name>
</gene>
<dbReference type="EMBL" id="LT670846">
    <property type="protein sequence ID" value="SHK26520.1"/>
    <property type="molecule type" value="Genomic_DNA"/>
</dbReference>
<dbReference type="Pfam" id="PF09107">
    <property type="entry name" value="WHD_3rd_SelB"/>
    <property type="match status" value="1"/>
</dbReference>